<dbReference type="FunCoup" id="G8ZUY0">
    <property type="interactions" value="3"/>
</dbReference>
<accession>G8ZUY0</accession>
<dbReference type="Proteomes" id="UP000005627">
    <property type="component" value="Chromosome 5"/>
</dbReference>
<gene>
    <name evidence="1" type="primary">TDEL0E01810</name>
    <name evidence="1" type="ORF">TDEL_0E01810</name>
</gene>
<name>G8ZUY0_TORDE</name>
<dbReference type="KEGG" id="tdl:TDEL_0E01810"/>
<dbReference type="EMBL" id="HE616746">
    <property type="protein sequence ID" value="CCE92424.1"/>
    <property type="molecule type" value="Genomic_DNA"/>
</dbReference>
<evidence type="ECO:0000313" key="1">
    <source>
        <dbReference type="EMBL" id="CCE92424.1"/>
    </source>
</evidence>
<proteinExistence type="predicted"/>
<protein>
    <submittedName>
        <fullName evidence="1">Uncharacterized protein</fullName>
    </submittedName>
</protein>
<dbReference type="GeneID" id="11503825"/>
<dbReference type="OrthoDB" id="5329385at2759"/>
<dbReference type="RefSeq" id="XP_003681635.1">
    <property type="nucleotide sequence ID" value="XM_003681587.1"/>
</dbReference>
<reference evidence="1 2" key="1">
    <citation type="journal article" date="2011" name="Proc. Natl. Acad. Sci. U.S.A.">
        <title>Evolutionary erosion of yeast sex chromosomes by mating-type switching accidents.</title>
        <authorList>
            <person name="Gordon J.L."/>
            <person name="Armisen D."/>
            <person name="Proux-Wera E."/>
            <person name="Oheigeartaigh S.S."/>
            <person name="Byrne K.P."/>
            <person name="Wolfe K.H."/>
        </authorList>
    </citation>
    <scope>NUCLEOTIDE SEQUENCE [LARGE SCALE GENOMIC DNA]</scope>
    <source>
        <strain evidence="2">ATCC 10662 / CBS 1146 / NBRC 0425 / NCYC 2629 / NRRL Y-866</strain>
    </source>
</reference>
<dbReference type="HOGENOM" id="CLU_068099_1_0_1"/>
<evidence type="ECO:0000313" key="2">
    <source>
        <dbReference type="Proteomes" id="UP000005627"/>
    </source>
</evidence>
<dbReference type="Pfam" id="PF17119">
    <property type="entry name" value="MMU163"/>
    <property type="match status" value="1"/>
</dbReference>
<organism evidence="1 2">
    <name type="scientific">Torulaspora delbrueckii</name>
    <name type="common">Yeast</name>
    <name type="synonym">Candida colliculosa</name>
    <dbReference type="NCBI Taxonomy" id="4950"/>
    <lineage>
        <taxon>Eukaryota</taxon>
        <taxon>Fungi</taxon>
        <taxon>Dikarya</taxon>
        <taxon>Ascomycota</taxon>
        <taxon>Saccharomycotina</taxon>
        <taxon>Saccharomycetes</taxon>
        <taxon>Saccharomycetales</taxon>
        <taxon>Saccharomycetaceae</taxon>
        <taxon>Torulaspora</taxon>
    </lineage>
</organism>
<sequence>MRIKPVFILPSTKLFKGGGSIRYQSSIRHANLGEISEYLLKVGVPNMLQKSLEDRYLDENIRLRFLPTTHPYFPALQGKTKYKASLNAIRLISNKLILKKNCQLHITSATTLLRDKEDNRYNCVTPCDKLVIKWQSCLPGENIKHLRGKTTSVPQNLLSDSTPPIVDYILHPSGKKFSGEMIRDDGSLVQENLINRAVKGIFIFEFNDDNSRILVHTFEDVEMIDYDKKIQTGALAC</sequence>
<dbReference type="InterPro" id="IPR031342">
    <property type="entry name" value="Mug163-like"/>
</dbReference>
<dbReference type="InParanoid" id="G8ZUY0"/>
<dbReference type="AlphaFoldDB" id="G8ZUY0"/>
<dbReference type="eggNOG" id="ENOG502S29P">
    <property type="taxonomic scope" value="Eukaryota"/>
</dbReference>
<dbReference type="STRING" id="1076872.G8ZUY0"/>
<keyword evidence="2" id="KW-1185">Reference proteome</keyword>